<comment type="caution">
    <text evidence="2">The sequence shown here is derived from an EMBL/GenBank/DDBJ whole genome shotgun (WGS) entry which is preliminary data.</text>
</comment>
<proteinExistence type="predicted"/>
<name>A0ABS8SWW0_DATST</name>
<accession>A0ABS8SWW0</accession>
<feature type="region of interest" description="Disordered" evidence="1">
    <location>
        <begin position="1"/>
        <end position="25"/>
    </location>
</feature>
<reference evidence="2 3" key="1">
    <citation type="journal article" date="2021" name="BMC Genomics">
        <title>Datura genome reveals duplications of psychoactive alkaloid biosynthetic genes and high mutation rate following tissue culture.</title>
        <authorList>
            <person name="Rajewski A."/>
            <person name="Carter-House D."/>
            <person name="Stajich J."/>
            <person name="Litt A."/>
        </authorList>
    </citation>
    <scope>NUCLEOTIDE SEQUENCE [LARGE SCALE GENOMIC DNA]</scope>
    <source>
        <strain evidence="2">AR-01</strain>
    </source>
</reference>
<gene>
    <name evidence="2" type="ORF">HAX54_050789</name>
</gene>
<organism evidence="2 3">
    <name type="scientific">Datura stramonium</name>
    <name type="common">Jimsonweed</name>
    <name type="synonym">Common thornapple</name>
    <dbReference type="NCBI Taxonomy" id="4076"/>
    <lineage>
        <taxon>Eukaryota</taxon>
        <taxon>Viridiplantae</taxon>
        <taxon>Streptophyta</taxon>
        <taxon>Embryophyta</taxon>
        <taxon>Tracheophyta</taxon>
        <taxon>Spermatophyta</taxon>
        <taxon>Magnoliopsida</taxon>
        <taxon>eudicotyledons</taxon>
        <taxon>Gunneridae</taxon>
        <taxon>Pentapetalae</taxon>
        <taxon>asterids</taxon>
        <taxon>lamiids</taxon>
        <taxon>Solanales</taxon>
        <taxon>Solanaceae</taxon>
        <taxon>Solanoideae</taxon>
        <taxon>Datureae</taxon>
        <taxon>Datura</taxon>
    </lineage>
</organism>
<feature type="non-terminal residue" evidence="2">
    <location>
        <position position="1"/>
    </location>
</feature>
<keyword evidence="3" id="KW-1185">Reference proteome</keyword>
<sequence length="52" mass="5578">GNESGEDSLVQVKGSGSVTMDGDNRPFKITMTHCVGHWKGLEGWSNGDDGRK</sequence>
<evidence type="ECO:0000256" key="1">
    <source>
        <dbReference type="SAM" id="MobiDB-lite"/>
    </source>
</evidence>
<dbReference type="EMBL" id="JACEIK010000893">
    <property type="protein sequence ID" value="MCD7463526.1"/>
    <property type="molecule type" value="Genomic_DNA"/>
</dbReference>
<dbReference type="Proteomes" id="UP000823775">
    <property type="component" value="Unassembled WGS sequence"/>
</dbReference>
<evidence type="ECO:0000313" key="3">
    <source>
        <dbReference type="Proteomes" id="UP000823775"/>
    </source>
</evidence>
<protein>
    <submittedName>
        <fullName evidence="2">Uncharacterized protein</fullName>
    </submittedName>
</protein>
<evidence type="ECO:0000313" key="2">
    <source>
        <dbReference type="EMBL" id="MCD7463526.1"/>
    </source>
</evidence>